<evidence type="ECO:0000313" key="18">
    <source>
        <dbReference type="Proteomes" id="UP000319424"/>
    </source>
</evidence>
<evidence type="ECO:0000256" key="4">
    <source>
        <dbReference type="ARBA" id="ARBA00022598"/>
    </source>
</evidence>
<dbReference type="GO" id="GO:0003677">
    <property type="term" value="F:DNA binding"/>
    <property type="evidence" value="ECO:0007669"/>
    <property type="project" value="InterPro"/>
</dbReference>
<dbReference type="FunFam" id="2.40.50.140:FF:000012">
    <property type="entry name" value="DNA ligase"/>
    <property type="match status" value="1"/>
</dbReference>
<dbReference type="Pfam" id="PF12826">
    <property type="entry name" value="HHH_2"/>
    <property type="match status" value="1"/>
</dbReference>
<keyword evidence="4 15" id="KW-0436">Ligase</keyword>
<dbReference type="Gene3D" id="2.40.50.140">
    <property type="entry name" value="Nucleic acid-binding proteins"/>
    <property type="match status" value="1"/>
</dbReference>
<dbReference type="FunFam" id="1.10.150.20:FF:000007">
    <property type="entry name" value="DNA ligase"/>
    <property type="match status" value="1"/>
</dbReference>
<dbReference type="InterPro" id="IPR012340">
    <property type="entry name" value="NA-bd_OB-fold"/>
</dbReference>
<comment type="similarity">
    <text evidence="14 15">Belongs to the NAD-dependent DNA ligase family. LigA subfamily.</text>
</comment>
<dbReference type="GO" id="GO:0005829">
    <property type="term" value="C:cytosol"/>
    <property type="evidence" value="ECO:0007669"/>
    <property type="project" value="TreeGrafter"/>
</dbReference>
<evidence type="ECO:0000313" key="17">
    <source>
        <dbReference type="EMBL" id="TRW28575.1"/>
    </source>
</evidence>
<feature type="binding site" evidence="15">
    <location>
        <position position="285"/>
    </location>
    <ligand>
        <name>NAD(+)</name>
        <dbReference type="ChEBI" id="CHEBI:57540"/>
    </ligand>
</feature>
<dbReference type="Gene3D" id="1.10.287.610">
    <property type="entry name" value="Helix hairpin bin"/>
    <property type="match status" value="1"/>
</dbReference>
<dbReference type="SMART" id="SM00532">
    <property type="entry name" value="LIGANc"/>
    <property type="match status" value="1"/>
</dbReference>
<dbReference type="PANTHER" id="PTHR23389:SF9">
    <property type="entry name" value="DNA LIGASE"/>
    <property type="match status" value="1"/>
</dbReference>
<feature type="binding site" evidence="15">
    <location>
        <begin position="35"/>
        <end position="39"/>
    </location>
    <ligand>
        <name>NAD(+)</name>
        <dbReference type="ChEBI" id="CHEBI:57540"/>
    </ligand>
</feature>
<dbReference type="InterPro" id="IPR036420">
    <property type="entry name" value="BRCT_dom_sf"/>
</dbReference>
<dbReference type="Gene3D" id="3.40.50.10190">
    <property type="entry name" value="BRCT domain"/>
    <property type="match status" value="1"/>
</dbReference>
<comment type="caution">
    <text evidence="15">Lacks conserved residue(s) required for the propagation of feature annotation.</text>
</comment>
<keyword evidence="8 15" id="KW-0862">Zinc</keyword>
<evidence type="ECO:0000256" key="11">
    <source>
        <dbReference type="ARBA" id="ARBA00023204"/>
    </source>
</evidence>
<evidence type="ECO:0000256" key="5">
    <source>
        <dbReference type="ARBA" id="ARBA00022705"/>
    </source>
</evidence>
<feature type="binding site" evidence="15">
    <location>
        <position position="403"/>
    </location>
    <ligand>
        <name>Zn(2+)</name>
        <dbReference type="ChEBI" id="CHEBI:29105"/>
    </ligand>
</feature>
<dbReference type="InterPro" id="IPR013839">
    <property type="entry name" value="DNAligase_adenylation"/>
</dbReference>
<dbReference type="HAMAP" id="MF_01588">
    <property type="entry name" value="DNA_ligase_A"/>
    <property type="match status" value="1"/>
</dbReference>
<feature type="binding site" evidence="15">
    <location>
        <position position="136"/>
    </location>
    <ligand>
        <name>NAD(+)</name>
        <dbReference type="ChEBI" id="CHEBI:57540"/>
    </ligand>
</feature>
<name>A0A552VDL8_9FIRM</name>
<dbReference type="Pfam" id="PF03120">
    <property type="entry name" value="OB_DNA_ligase"/>
    <property type="match status" value="1"/>
</dbReference>
<evidence type="ECO:0000256" key="9">
    <source>
        <dbReference type="ARBA" id="ARBA00022842"/>
    </source>
</evidence>
<feature type="binding site" evidence="15">
    <location>
        <begin position="84"/>
        <end position="85"/>
    </location>
    <ligand>
        <name>NAD(+)</name>
        <dbReference type="ChEBI" id="CHEBI:57540"/>
    </ligand>
</feature>
<dbReference type="Gene3D" id="6.20.10.30">
    <property type="match status" value="1"/>
</dbReference>
<dbReference type="InterPro" id="IPR001679">
    <property type="entry name" value="DNA_ligase"/>
</dbReference>
<evidence type="ECO:0000256" key="7">
    <source>
        <dbReference type="ARBA" id="ARBA00022763"/>
    </source>
</evidence>
<dbReference type="InterPro" id="IPR018239">
    <property type="entry name" value="DNA_ligase_AS"/>
</dbReference>
<dbReference type="PIRSF" id="PIRSF001604">
    <property type="entry name" value="LigA"/>
    <property type="match status" value="1"/>
</dbReference>
<keyword evidence="9 15" id="KW-0460">Magnesium</keyword>
<comment type="function">
    <text evidence="1 15">DNA ligase that catalyzes the formation of phosphodiester linkages between 5'-phosphoryl and 3'-hydroxyl groups in double-stranded DNA using NAD as a coenzyme and as the energy source for the reaction. It is essential for DNA replication and repair of damaged DNA.</text>
</comment>
<dbReference type="Pfam" id="PF03119">
    <property type="entry name" value="DNA_ligase_ZBD"/>
    <property type="match status" value="1"/>
</dbReference>
<dbReference type="NCBIfam" id="TIGR00575">
    <property type="entry name" value="dnlj"/>
    <property type="match status" value="1"/>
</dbReference>
<feature type="active site" description="N6-AMP-lysine intermediate" evidence="15">
    <location>
        <position position="115"/>
    </location>
</feature>
<dbReference type="SUPFAM" id="SSF47781">
    <property type="entry name" value="RuvA domain 2-like"/>
    <property type="match status" value="1"/>
</dbReference>
<keyword evidence="7 15" id="KW-0227">DNA damage</keyword>
<dbReference type="CDD" id="cd00114">
    <property type="entry name" value="LIGANc"/>
    <property type="match status" value="1"/>
</dbReference>
<dbReference type="InterPro" id="IPR041663">
    <property type="entry name" value="DisA/LigA_HHH"/>
</dbReference>
<comment type="catalytic activity">
    <reaction evidence="13 15">
        <text>NAD(+) + (deoxyribonucleotide)n-3'-hydroxyl + 5'-phospho-(deoxyribonucleotide)m = (deoxyribonucleotide)n+m + AMP + beta-nicotinamide D-nucleotide.</text>
        <dbReference type="EC" id="6.5.1.2"/>
    </reaction>
</comment>
<dbReference type="Pfam" id="PF00533">
    <property type="entry name" value="BRCT"/>
    <property type="match status" value="1"/>
</dbReference>
<dbReference type="SUPFAM" id="SSF52113">
    <property type="entry name" value="BRCT domain"/>
    <property type="match status" value="1"/>
</dbReference>
<dbReference type="PANTHER" id="PTHR23389">
    <property type="entry name" value="CHROMOSOME TRANSMISSION FIDELITY FACTOR 18"/>
    <property type="match status" value="1"/>
</dbReference>
<dbReference type="SUPFAM" id="SSF50249">
    <property type="entry name" value="Nucleic acid-binding proteins"/>
    <property type="match status" value="1"/>
</dbReference>
<dbReference type="NCBIfam" id="NF005932">
    <property type="entry name" value="PRK07956.1"/>
    <property type="match status" value="1"/>
</dbReference>
<keyword evidence="6 15" id="KW-0479">Metal-binding</keyword>
<evidence type="ECO:0000256" key="15">
    <source>
        <dbReference type="HAMAP-Rule" id="MF_01588"/>
    </source>
</evidence>
<sequence length="674" mass="75935">MQELEKARQRVEELKKIINKNNELYYVNDSPEISDYDYDMLLKELMDIEEKYPQLKTPNSPTNRVGGKALSKFEQVVHSRQMMSLANTYSYDELRDFDKKIKQEYPNAKYVLEFKIDGLSVMLTYKNGILVQAATRGDGSIGEDVTQNVKTIKSIPLALTENVDIEVRGEVFIPRQVFYDINEYNEENDLKVFANPRNMAAGSLRQLNPKITAKRKLDIFVFNLEHDVEGINSHKASIDYIEKLGFHVIKELILTEDIEKIIEVIDQWKDKRYELPFDIDGMVIKVDDFRVRAELGSTSKTPRWATSYKFPPERVRTKVLDIITQVGRTGAITPAAVLDKVAISGSFVSRATLHNEDYIKEKDIRIGDYVYLQKAGEVIPEVYEVDKGARTGEEKIFVMPHKCPSCGEQTVRLTGEAAWKCTNIACPAQQKRRIIHFVSKAGMDIDGFGEKIAEQLYDEGLIHDITDIYRLTVEDLVKLPRFAEKSAQNLIDAINNSKTAPFDSFVSALGIRLIGKNAAKILATNYQDIKALSVATHQELSQIPEIGSLMAQSIVDFFASEKNEIILNELKELGLNPTPLENKNVSNILDGLSIVATGTLLKYTRDGIKEEVEKRGGKLSSSVSKKTAFVIAGENAGSKLEKANELGVKVIDENEFDEITKLNSADEVLNKINS</sequence>
<evidence type="ECO:0000256" key="8">
    <source>
        <dbReference type="ARBA" id="ARBA00022833"/>
    </source>
</evidence>
<dbReference type="OrthoDB" id="9759736at2"/>
<dbReference type="Pfam" id="PF14520">
    <property type="entry name" value="HHH_5"/>
    <property type="match status" value="1"/>
</dbReference>
<dbReference type="EMBL" id="VJXW01000001">
    <property type="protein sequence ID" value="TRW28575.1"/>
    <property type="molecule type" value="Genomic_DNA"/>
</dbReference>
<dbReference type="InterPro" id="IPR013840">
    <property type="entry name" value="DNAligase_N"/>
</dbReference>
<dbReference type="FunFam" id="3.40.50.10190:FF:000054">
    <property type="entry name" value="DNA ligase"/>
    <property type="match status" value="1"/>
</dbReference>
<dbReference type="GO" id="GO:0006260">
    <property type="term" value="P:DNA replication"/>
    <property type="evidence" value="ECO:0007669"/>
    <property type="project" value="UniProtKB-KW"/>
</dbReference>
<dbReference type="Gene3D" id="3.30.470.30">
    <property type="entry name" value="DNA ligase/mRNA capping enzyme"/>
    <property type="match status" value="1"/>
</dbReference>
<protein>
    <recommendedName>
        <fullName evidence="3 15">DNA ligase</fullName>
        <ecNumber evidence="2 15">6.5.1.2</ecNumber>
    </recommendedName>
    <alternativeName>
        <fullName evidence="15">Polydeoxyribonucleotide synthase [NAD(+)]</fullName>
    </alternativeName>
</protein>
<dbReference type="Pfam" id="PF01653">
    <property type="entry name" value="DNA_ligase_aden"/>
    <property type="match status" value="1"/>
</dbReference>
<dbReference type="InterPro" id="IPR004149">
    <property type="entry name" value="Znf_DNAligase_C4"/>
</dbReference>
<feature type="binding site" evidence="15">
    <location>
        <position position="309"/>
    </location>
    <ligand>
        <name>NAD(+)</name>
        <dbReference type="ChEBI" id="CHEBI:57540"/>
    </ligand>
</feature>
<evidence type="ECO:0000256" key="13">
    <source>
        <dbReference type="ARBA" id="ARBA00034005"/>
    </source>
</evidence>
<proteinExistence type="inferred from homology"/>
<evidence type="ECO:0000256" key="2">
    <source>
        <dbReference type="ARBA" id="ARBA00012722"/>
    </source>
</evidence>
<evidence type="ECO:0000256" key="3">
    <source>
        <dbReference type="ARBA" id="ARBA00013308"/>
    </source>
</evidence>
<evidence type="ECO:0000256" key="10">
    <source>
        <dbReference type="ARBA" id="ARBA00023027"/>
    </source>
</evidence>
<dbReference type="GO" id="GO:0046872">
    <property type="term" value="F:metal ion binding"/>
    <property type="evidence" value="ECO:0007669"/>
    <property type="project" value="UniProtKB-KW"/>
</dbReference>
<organism evidence="17 18">
    <name type="scientific">Criibacterium bergeronii</name>
    <dbReference type="NCBI Taxonomy" id="1871336"/>
    <lineage>
        <taxon>Bacteria</taxon>
        <taxon>Bacillati</taxon>
        <taxon>Bacillota</taxon>
        <taxon>Clostridia</taxon>
        <taxon>Peptostreptococcales</taxon>
        <taxon>Filifactoraceae</taxon>
        <taxon>Criibacterium</taxon>
    </lineage>
</organism>
<comment type="caution">
    <text evidence="17">The sequence shown here is derived from an EMBL/GenBank/DDBJ whole genome shotgun (WGS) entry which is preliminary data.</text>
</comment>
<dbReference type="PROSITE" id="PS01055">
    <property type="entry name" value="DNA_LIGASE_N1"/>
    <property type="match status" value="1"/>
</dbReference>
<dbReference type="InterPro" id="IPR001357">
    <property type="entry name" value="BRCT_dom"/>
</dbReference>
<dbReference type="Gene3D" id="1.10.150.20">
    <property type="entry name" value="5' to 3' exonuclease, C-terminal subdomain"/>
    <property type="match status" value="2"/>
</dbReference>
<dbReference type="RefSeq" id="WP_144015306.1">
    <property type="nucleotide sequence ID" value="NZ_VJXW01000001.1"/>
</dbReference>
<dbReference type="GO" id="GO:0003911">
    <property type="term" value="F:DNA ligase (NAD+) activity"/>
    <property type="evidence" value="ECO:0007669"/>
    <property type="project" value="UniProtKB-UniRule"/>
</dbReference>
<dbReference type="SMART" id="SM00278">
    <property type="entry name" value="HhH1"/>
    <property type="match status" value="3"/>
</dbReference>
<evidence type="ECO:0000256" key="12">
    <source>
        <dbReference type="ARBA" id="ARBA00023211"/>
    </source>
</evidence>
<keyword evidence="10 15" id="KW-0520">NAD</keyword>
<dbReference type="Proteomes" id="UP000319424">
    <property type="component" value="Unassembled WGS sequence"/>
</dbReference>
<gene>
    <name evidence="15 17" type="primary">ligA</name>
    <name evidence="17" type="ORF">FL857_00375</name>
</gene>
<keyword evidence="12 15" id="KW-0464">Manganese</keyword>
<evidence type="ECO:0000256" key="6">
    <source>
        <dbReference type="ARBA" id="ARBA00022723"/>
    </source>
</evidence>
<dbReference type="InterPro" id="IPR004150">
    <property type="entry name" value="NAD_DNA_ligase_OB"/>
</dbReference>
<accession>A0A552VDL8</accession>
<dbReference type="SUPFAM" id="SSF56091">
    <property type="entry name" value="DNA ligase/mRNA capping enzyme, catalytic domain"/>
    <property type="match status" value="1"/>
</dbReference>
<comment type="cofactor">
    <cofactor evidence="15">
        <name>Mg(2+)</name>
        <dbReference type="ChEBI" id="CHEBI:18420"/>
    </cofactor>
    <cofactor evidence="15">
        <name>Mn(2+)</name>
        <dbReference type="ChEBI" id="CHEBI:29035"/>
    </cofactor>
</comment>
<dbReference type="CDD" id="cd17748">
    <property type="entry name" value="BRCT_DNA_ligase_like"/>
    <property type="match status" value="1"/>
</dbReference>
<dbReference type="InterPro" id="IPR003583">
    <property type="entry name" value="Hlx-hairpin-Hlx_DNA-bd_motif"/>
</dbReference>
<keyword evidence="5 15" id="KW-0235">DNA replication</keyword>
<keyword evidence="11 15" id="KW-0234">DNA repair</keyword>
<dbReference type="SMART" id="SM00292">
    <property type="entry name" value="BRCT"/>
    <property type="match status" value="1"/>
</dbReference>
<dbReference type="AlphaFoldDB" id="A0A552VDL8"/>
<feature type="binding site" evidence="15">
    <location>
        <position position="170"/>
    </location>
    <ligand>
        <name>NAD(+)</name>
        <dbReference type="ChEBI" id="CHEBI:57540"/>
    </ligand>
</feature>
<dbReference type="PROSITE" id="PS50172">
    <property type="entry name" value="BRCT"/>
    <property type="match status" value="1"/>
</dbReference>
<dbReference type="InterPro" id="IPR010994">
    <property type="entry name" value="RuvA_2-like"/>
</dbReference>
<evidence type="ECO:0000259" key="16">
    <source>
        <dbReference type="PROSITE" id="PS50172"/>
    </source>
</evidence>
<dbReference type="FunFam" id="3.30.470.30:FF:000001">
    <property type="entry name" value="DNA ligase"/>
    <property type="match status" value="1"/>
</dbReference>
<feature type="binding site" evidence="15">
    <location>
        <position position="113"/>
    </location>
    <ligand>
        <name>NAD(+)</name>
        <dbReference type="ChEBI" id="CHEBI:57540"/>
    </ligand>
</feature>
<reference evidence="17 18" key="1">
    <citation type="submission" date="2019-07" db="EMBL/GenBank/DDBJ databases">
        <title>Criibacterium bergeronii gen. nov., sp. nov. isolated from human clinical samples.</title>
        <authorList>
            <person name="Maheux A.F."/>
            <person name="Boudreau D.K."/>
            <person name="Berube E."/>
            <person name="Brodeur S."/>
            <person name="Bernard K.A."/>
            <person name="Abed J.Y."/>
            <person name="Ducrey E."/>
            <person name="Guay E.F."/>
            <person name="Raymond F."/>
            <person name="Corbeil J."/>
            <person name="Domingo M.-C."/>
            <person name="Roy P.H."/>
            <person name="Boissinot M."/>
            <person name="Tocheva E.I."/>
            <person name="Omar R.F."/>
        </authorList>
    </citation>
    <scope>NUCLEOTIDE SEQUENCE [LARGE SCALE GENOMIC DNA]</scope>
    <source>
        <strain evidence="17 18">CCRI-24246</strain>
    </source>
</reference>
<feature type="binding site" evidence="15">
    <location>
        <position position="426"/>
    </location>
    <ligand>
        <name>Zn(2+)</name>
        <dbReference type="ChEBI" id="CHEBI:29105"/>
    </ligand>
</feature>
<feature type="domain" description="BRCT" evidence="16">
    <location>
        <begin position="584"/>
        <end position="654"/>
    </location>
</feature>
<dbReference type="EC" id="6.5.1.2" evidence="2 15"/>
<evidence type="ECO:0000256" key="14">
    <source>
        <dbReference type="ARBA" id="ARBA00060881"/>
    </source>
</evidence>
<dbReference type="GO" id="GO:0006281">
    <property type="term" value="P:DNA repair"/>
    <property type="evidence" value="ECO:0007669"/>
    <property type="project" value="UniProtKB-KW"/>
</dbReference>
<feature type="binding site" evidence="15">
    <location>
        <position position="406"/>
    </location>
    <ligand>
        <name>Zn(2+)</name>
        <dbReference type="ChEBI" id="CHEBI:29105"/>
    </ligand>
</feature>
<evidence type="ECO:0000256" key="1">
    <source>
        <dbReference type="ARBA" id="ARBA00004067"/>
    </source>
</evidence>